<name>A0ABW2Q054_9BACL</name>
<dbReference type="Pfam" id="PF14116">
    <property type="entry name" value="YyzF"/>
    <property type="match status" value="1"/>
</dbReference>
<proteinExistence type="predicted"/>
<dbReference type="NCBIfam" id="TIGR04129">
    <property type="entry name" value="CxxH_BA5709"/>
    <property type="match status" value="1"/>
</dbReference>
<reference evidence="2" key="1">
    <citation type="journal article" date="2019" name="Int. J. Syst. Evol. Microbiol.">
        <title>The Global Catalogue of Microorganisms (GCM) 10K type strain sequencing project: providing services to taxonomists for standard genome sequencing and annotation.</title>
        <authorList>
            <consortium name="The Broad Institute Genomics Platform"/>
            <consortium name="The Broad Institute Genome Sequencing Center for Infectious Disease"/>
            <person name="Wu L."/>
            <person name="Ma J."/>
        </authorList>
    </citation>
    <scope>NUCLEOTIDE SEQUENCE [LARGE SCALE GENOMIC DNA]</scope>
    <source>
        <strain evidence="2">CGMCC 1.16305</strain>
    </source>
</reference>
<dbReference type="EMBL" id="JBHTCO010000042">
    <property type="protein sequence ID" value="MFC7395066.1"/>
    <property type="molecule type" value="Genomic_DNA"/>
</dbReference>
<dbReference type="RefSeq" id="WP_380969198.1">
    <property type="nucleotide sequence ID" value="NZ_JBHTCO010000042.1"/>
</dbReference>
<gene>
    <name evidence="1" type="ORF">ACFQRG_19320</name>
</gene>
<comment type="caution">
    <text evidence="1">The sequence shown here is derived from an EMBL/GenBank/DDBJ whole genome shotgun (WGS) entry which is preliminary data.</text>
</comment>
<evidence type="ECO:0000313" key="2">
    <source>
        <dbReference type="Proteomes" id="UP001596505"/>
    </source>
</evidence>
<keyword evidence="2" id="KW-1185">Reference proteome</keyword>
<evidence type="ECO:0000313" key="1">
    <source>
        <dbReference type="EMBL" id="MFC7395066.1"/>
    </source>
</evidence>
<protein>
    <submittedName>
        <fullName evidence="1">CxxH/CxxC protein</fullName>
    </submittedName>
</protein>
<dbReference type="InterPro" id="IPR025626">
    <property type="entry name" value="YyzF"/>
</dbReference>
<accession>A0ABW2Q054</accession>
<sequence length="56" mass="6549">MKRLRYLVCLEHVELALESIVDNYQTAPVIEEIKKENNLSTPCEYCEKTAEYIVTN</sequence>
<dbReference type="Proteomes" id="UP001596505">
    <property type="component" value="Unassembled WGS sequence"/>
</dbReference>
<organism evidence="1 2">
    <name type="scientific">Scopulibacillus cellulosilyticus</name>
    <dbReference type="NCBI Taxonomy" id="2665665"/>
    <lineage>
        <taxon>Bacteria</taxon>
        <taxon>Bacillati</taxon>
        <taxon>Bacillota</taxon>
        <taxon>Bacilli</taxon>
        <taxon>Bacillales</taxon>
        <taxon>Sporolactobacillaceae</taxon>
        <taxon>Scopulibacillus</taxon>
    </lineage>
</organism>